<dbReference type="SUPFAM" id="SSF56935">
    <property type="entry name" value="Porins"/>
    <property type="match status" value="1"/>
</dbReference>
<feature type="signal peptide" evidence="1">
    <location>
        <begin position="1"/>
        <end position="23"/>
    </location>
</feature>
<dbReference type="Pfam" id="PF07396">
    <property type="entry name" value="Porin_O_P"/>
    <property type="match status" value="1"/>
</dbReference>
<dbReference type="InterPro" id="IPR010870">
    <property type="entry name" value="Porin_O/P"/>
</dbReference>
<organism evidence="2 3">
    <name type="scientific">Tahibacter amnicola</name>
    <dbReference type="NCBI Taxonomy" id="2976241"/>
    <lineage>
        <taxon>Bacteria</taxon>
        <taxon>Pseudomonadati</taxon>
        <taxon>Pseudomonadota</taxon>
        <taxon>Gammaproteobacteria</taxon>
        <taxon>Lysobacterales</taxon>
        <taxon>Rhodanobacteraceae</taxon>
        <taxon>Tahibacter</taxon>
    </lineage>
</organism>
<feature type="chain" id="PRO_5045386406" evidence="1">
    <location>
        <begin position="24"/>
        <end position="389"/>
    </location>
</feature>
<keyword evidence="3" id="KW-1185">Reference proteome</keyword>
<dbReference type="Gene3D" id="2.40.160.10">
    <property type="entry name" value="Porin"/>
    <property type="match status" value="1"/>
</dbReference>
<proteinExistence type="predicted"/>
<sequence>MNKWSPRFLAIAVAAAIAAPAQAEIAIDVINGSEVSLEGLIQADGNWFHNDVQDLNAATPAGNDGKDSEFEMRRAEVVLKGKGGSFDWTLGYDAKANKYLDANIKWKLGTDYLMFGQYKQPNSLEELSSTRHNDFISKAMATNLFGVARRTGIAYGNDTPNWGYQISAFGRELTRNLAQGAGYGGRFYWAPMNQTGSIFHLGVSALDYDTDFDTQRWRVRPDADFATVRLVDTGNITNTDRIRTIGAEAMWIGGPFKVQSEYLTSRVNRTKATSAGDFTGNSWYVYGLWNLTGETWGYKSGVATTPLPEDPAAGMWQLGLRYDATDLNDVPVRGGEEKNLTLGVNWYWRSNFKFMVNYVKVSSSRYSSTLRREVDDDPSILEARAQFYW</sequence>
<reference evidence="2" key="1">
    <citation type="submission" date="2022-09" db="EMBL/GenBank/DDBJ databases">
        <title>Tahibacter sp. nov., isolated from a fresh water.</title>
        <authorList>
            <person name="Baek J.H."/>
            <person name="Lee J.K."/>
            <person name="Kim J.M."/>
            <person name="Jeon C.O."/>
        </authorList>
    </citation>
    <scope>NUCLEOTIDE SEQUENCE</scope>
    <source>
        <strain evidence="2">W38</strain>
    </source>
</reference>
<dbReference type="RefSeq" id="WP_261695872.1">
    <property type="nucleotide sequence ID" value="NZ_CP104694.1"/>
</dbReference>
<dbReference type="EMBL" id="CP104694">
    <property type="protein sequence ID" value="UXI68913.1"/>
    <property type="molecule type" value="Genomic_DNA"/>
</dbReference>
<evidence type="ECO:0000313" key="2">
    <source>
        <dbReference type="EMBL" id="UXI68913.1"/>
    </source>
</evidence>
<accession>A0ABY6BFV7</accession>
<dbReference type="Proteomes" id="UP001064632">
    <property type="component" value="Chromosome"/>
</dbReference>
<gene>
    <name evidence="2" type="ORF">N4264_04450</name>
</gene>
<evidence type="ECO:0000313" key="3">
    <source>
        <dbReference type="Proteomes" id="UP001064632"/>
    </source>
</evidence>
<protein>
    <submittedName>
        <fullName evidence="2">OprO/OprP family phosphate-selective porin</fullName>
    </submittedName>
</protein>
<evidence type="ECO:0000256" key="1">
    <source>
        <dbReference type="SAM" id="SignalP"/>
    </source>
</evidence>
<keyword evidence="1" id="KW-0732">Signal</keyword>
<dbReference type="InterPro" id="IPR023614">
    <property type="entry name" value="Porin_dom_sf"/>
</dbReference>
<name>A0ABY6BFV7_9GAMM</name>